<gene>
    <name evidence="1" type="ORF">METZ01_LOCUS382400</name>
</gene>
<feature type="non-terminal residue" evidence="1">
    <location>
        <position position="296"/>
    </location>
</feature>
<evidence type="ECO:0000313" key="1">
    <source>
        <dbReference type="EMBL" id="SVD29546.1"/>
    </source>
</evidence>
<organism evidence="1">
    <name type="scientific">marine metagenome</name>
    <dbReference type="NCBI Taxonomy" id="408172"/>
    <lineage>
        <taxon>unclassified sequences</taxon>
        <taxon>metagenomes</taxon>
        <taxon>ecological metagenomes</taxon>
    </lineage>
</organism>
<accession>A0A382U5G2</accession>
<dbReference type="Pfam" id="PF00873">
    <property type="entry name" value="ACR_tran"/>
    <property type="match status" value="1"/>
</dbReference>
<evidence type="ECO:0008006" key="2">
    <source>
        <dbReference type="Google" id="ProtNLM"/>
    </source>
</evidence>
<protein>
    <recommendedName>
        <fullName evidence="2">Acriflavin resistance protein</fullName>
    </recommendedName>
</protein>
<sequence length="296" mass="32594">IIAAVLMVLLFGLVALQTIPIQLTPDVRKPVLTITTNWVGAAPAEVEREVTNRQEEVLKGLEGLARMVSQSQDNSSEITLEFNVGHNMDRALLLVANSLDRVDGYPEETDEPTIRTASAEDSSIAWFLIQRQEGNVRPMHEYGDFVENIIKERLERVPGVARVNMYGGSERELRVAVDPKKMARYGLSVPDVVAALRGANTSISAGDITEGKRRYVVRTDSELKTPDRVRAVLLRSAKDLATGRLARVTLGDIGDVRFGYKDPTARIRTLGRPAMAVSAIRETGANVMETMEGVRL</sequence>
<dbReference type="Gene3D" id="3.30.2090.10">
    <property type="entry name" value="Multidrug efflux transporter AcrB TolC docking domain, DN and DC subdomains"/>
    <property type="match status" value="1"/>
</dbReference>
<dbReference type="Gene3D" id="1.20.1640.10">
    <property type="entry name" value="Multidrug efflux transporter AcrB transmembrane domain"/>
    <property type="match status" value="1"/>
</dbReference>
<dbReference type="AlphaFoldDB" id="A0A382U5G2"/>
<reference evidence="1" key="1">
    <citation type="submission" date="2018-05" db="EMBL/GenBank/DDBJ databases">
        <authorList>
            <person name="Lanie J.A."/>
            <person name="Ng W.-L."/>
            <person name="Kazmierczak K.M."/>
            <person name="Andrzejewski T.M."/>
            <person name="Davidsen T.M."/>
            <person name="Wayne K.J."/>
            <person name="Tettelin H."/>
            <person name="Glass J.I."/>
            <person name="Rusch D."/>
            <person name="Podicherti R."/>
            <person name="Tsui H.-C.T."/>
            <person name="Winkler M.E."/>
        </authorList>
    </citation>
    <scope>NUCLEOTIDE SEQUENCE</scope>
</reference>
<dbReference type="GO" id="GO:0042910">
    <property type="term" value="F:xenobiotic transmembrane transporter activity"/>
    <property type="evidence" value="ECO:0007669"/>
    <property type="project" value="TreeGrafter"/>
</dbReference>
<dbReference type="Gene3D" id="3.30.70.1430">
    <property type="entry name" value="Multidrug efflux transporter AcrB pore domain"/>
    <property type="match status" value="1"/>
</dbReference>
<proteinExistence type="predicted"/>
<name>A0A382U5G2_9ZZZZ</name>
<feature type="non-terminal residue" evidence="1">
    <location>
        <position position="1"/>
    </location>
</feature>
<dbReference type="SUPFAM" id="SSF82693">
    <property type="entry name" value="Multidrug efflux transporter AcrB pore domain, PN1, PN2, PC1 and PC2 subdomains"/>
    <property type="match status" value="2"/>
</dbReference>
<dbReference type="InterPro" id="IPR027463">
    <property type="entry name" value="AcrB_DN_DC_subdom"/>
</dbReference>
<dbReference type="Gene3D" id="3.30.70.1320">
    <property type="entry name" value="Multidrug efflux transporter AcrB pore domain like"/>
    <property type="match status" value="1"/>
</dbReference>
<dbReference type="PANTHER" id="PTHR32063">
    <property type="match status" value="1"/>
</dbReference>
<dbReference type="PANTHER" id="PTHR32063:SF0">
    <property type="entry name" value="SWARMING MOTILITY PROTEIN SWRC"/>
    <property type="match status" value="1"/>
</dbReference>
<dbReference type="InterPro" id="IPR001036">
    <property type="entry name" value="Acrflvin-R"/>
</dbReference>
<dbReference type="EMBL" id="UINC01141665">
    <property type="protein sequence ID" value="SVD29546.1"/>
    <property type="molecule type" value="Genomic_DNA"/>
</dbReference>
<dbReference type="SUPFAM" id="SSF82714">
    <property type="entry name" value="Multidrug efflux transporter AcrB TolC docking domain, DN and DC subdomains"/>
    <property type="match status" value="1"/>
</dbReference>
<dbReference type="GO" id="GO:0005886">
    <property type="term" value="C:plasma membrane"/>
    <property type="evidence" value="ECO:0007669"/>
    <property type="project" value="TreeGrafter"/>
</dbReference>